<keyword evidence="2" id="KW-0812">Transmembrane</keyword>
<evidence type="ECO:0000313" key="4">
    <source>
        <dbReference type="EMBL" id="KAK4243460.1"/>
    </source>
</evidence>
<feature type="region of interest" description="Disordered" evidence="1">
    <location>
        <begin position="420"/>
        <end position="457"/>
    </location>
</feature>
<gene>
    <name evidence="4" type="ORF">C7999DRAFT_44736</name>
</gene>
<keyword evidence="2" id="KW-0472">Membrane</keyword>
<dbReference type="Proteomes" id="UP001303647">
    <property type="component" value="Unassembled WGS sequence"/>
</dbReference>
<proteinExistence type="predicted"/>
<dbReference type="InterPro" id="IPR021109">
    <property type="entry name" value="Peptidase_aspartic_dom_sf"/>
</dbReference>
<reference evidence="4" key="1">
    <citation type="journal article" date="2023" name="Mol. Phylogenet. Evol.">
        <title>Genome-scale phylogeny and comparative genomics of the fungal order Sordariales.</title>
        <authorList>
            <person name="Hensen N."/>
            <person name="Bonometti L."/>
            <person name="Westerberg I."/>
            <person name="Brannstrom I.O."/>
            <person name="Guillou S."/>
            <person name="Cros-Aarteil S."/>
            <person name="Calhoun S."/>
            <person name="Haridas S."/>
            <person name="Kuo A."/>
            <person name="Mondo S."/>
            <person name="Pangilinan J."/>
            <person name="Riley R."/>
            <person name="LaButti K."/>
            <person name="Andreopoulos B."/>
            <person name="Lipzen A."/>
            <person name="Chen C."/>
            <person name="Yan M."/>
            <person name="Daum C."/>
            <person name="Ng V."/>
            <person name="Clum A."/>
            <person name="Steindorff A."/>
            <person name="Ohm R.A."/>
            <person name="Martin F."/>
            <person name="Silar P."/>
            <person name="Natvig D.O."/>
            <person name="Lalanne C."/>
            <person name="Gautier V."/>
            <person name="Ament-Velasquez S.L."/>
            <person name="Kruys A."/>
            <person name="Hutchinson M.I."/>
            <person name="Powell A.J."/>
            <person name="Barry K."/>
            <person name="Miller A.N."/>
            <person name="Grigoriev I.V."/>
            <person name="Debuchy R."/>
            <person name="Gladieux P."/>
            <person name="Hiltunen Thoren M."/>
            <person name="Johannesson H."/>
        </authorList>
    </citation>
    <scope>NUCLEOTIDE SEQUENCE</scope>
    <source>
        <strain evidence="4">CBS 359.72</strain>
    </source>
</reference>
<evidence type="ECO:0000256" key="2">
    <source>
        <dbReference type="SAM" id="Phobius"/>
    </source>
</evidence>
<sequence length="595" mass="63330">MAASLFILTLGVGRALGAVCGGNTPTPMALPITDALVDPDIPDSLLRGIPANVGSPPQSIVVLPWPDLNNTYIYDTKGYCDTTIVALERMCRIRRGGYFRDDQSTSFSISSDLVAAGGATQELGNVYGAELGVAKLLSTSVGGTDKFGIDPGNTTTMPIGIPRINWDHGYTIAHALGLGSNSTFLNSLVHARQIPSRVWSIFWGHMWTNSASTNMDGTIVLGGYDREKVIGNNATQRLDYSEETGCWTGMKVTVSDVVLNFRNGRDYSVMPRNRAVECCIVPQRQLVWEGPFDIVDNLIEATGMNRTGTSHGVHWNANVFDASDPNLFDGDATFVLTNGLSIRVPNSQFFAPTVYYNGRGARVVDRDRRELLMSGVDTNPTTLGRYFLTAAYLMVDHDAGTFTMWQANPTTRTNLVPVVSKLDDGTGCDDDEQEGGGDGGGESAGEDLDSPSSSSSVNAGAIAGGVVGGVAAVAAVAALMFFLLRRRKQHSDAAPPLLELDSPQLTHGAGHTGGGTDVGYYYKTQPHHAAVQEAPGPEHLPRELHSVPVGGLGGAAWGSPRDSPATFELDGGEIPGNYAPQGYPQNKLGGYYKPQ</sequence>
<feature type="chain" id="PRO_5042833137" evidence="3">
    <location>
        <begin position="18"/>
        <end position="595"/>
    </location>
</feature>
<evidence type="ECO:0000256" key="1">
    <source>
        <dbReference type="SAM" id="MobiDB-lite"/>
    </source>
</evidence>
<keyword evidence="5" id="KW-1185">Reference proteome</keyword>
<keyword evidence="3" id="KW-0732">Signal</keyword>
<dbReference type="Gene3D" id="2.40.70.10">
    <property type="entry name" value="Acid Proteases"/>
    <property type="match status" value="2"/>
</dbReference>
<feature type="compositionally biased region" description="Acidic residues" evidence="1">
    <location>
        <begin position="426"/>
        <end position="435"/>
    </location>
</feature>
<evidence type="ECO:0000313" key="5">
    <source>
        <dbReference type="Proteomes" id="UP001303647"/>
    </source>
</evidence>
<feature type="region of interest" description="Disordered" evidence="1">
    <location>
        <begin position="496"/>
        <end position="518"/>
    </location>
</feature>
<organism evidence="4 5">
    <name type="scientific">Corynascus novoguineensis</name>
    <dbReference type="NCBI Taxonomy" id="1126955"/>
    <lineage>
        <taxon>Eukaryota</taxon>
        <taxon>Fungi</taxon>
        <taxon>Dikarya</taxon>
        <taxon>Ascomycota</taxon>
        <taxon>Pezizomycotina</taxon>
        <taxon>Sordariomycetes</taxon>
        <taxon>Sordariomycetidae</taxon>
        <taxon>Sordariales</taxon>
        <taxon>Chaetomiaceae</taxon>
        <taxon>Corynascus</taxon>
    </lineage>
</organism>
<protein>
    <submittedName>
        <fullName evidence="4">Aspartic peptidase domain-containing protein</fullName>
    </submittedName>
</protein>
<dbReference type="SUPFAM" id="SSF50630">
    <property type="entry name" value="Acid proteases"/>
    <property type="match status" value="1"/>
</dbReference>
<feature type="transmembrane region" description="Helical" evidence="2">
    <location>
        <begin position="461"/>
        <end position="484"/>
    </location>
</feature>
<keyword evidence="2" id="KW-1133">Transmembrane helix</keyword>
<accession>A0AAN7CKH7</accession>
<name>A0AAN7CKH7_9PEZI</name>
<dbReference type="EMBL" id="MU857814">
    <property type="protein sequence ID" value="KAK4243460.1"/>
    <property type="molecule type" value="Genomic_DNA"/>
</dbReference>
<dbReference type="AlphaFoldDB" id="A0AAN7CKH7"/>
<comment type="caution">
    <text evidence="4">The sequence shown here is derived from an EMBL/GenBank/DDBJ whole genome shotgun (WGS) entry which is preliminary data.</text>
</comment>
<feature type="signal peptide" evidence="3">
    <location>
        <begin position="1"/>
        <end position="17"/>
    </location>
</feature>
<evidence type="ECO:0000256" key="3">
    <source>
        <dbReference type="SAM" id="SignalP"/>
    </source>
</evidence>
<feature type="region of interest" description="Disordered" evidence="1">
    <location>
        <begin position="553"/>
        <end position="595"/>
    </location>
</feature>
<reference evidence="4" key="2">
    <citation type="submission" date="2023-05" db="EMBL/GenBank/DDBJ databases">
        <authorList>
            <consortium name="Lawrence Berkeley National Laboratory"/>
            <person name="Steindorff A."/>
            <person name="Hensen N."/>
            <person name="Bonometti L."/>
            <person name="Westerberg I."/>
            <person name="Brannstrom I.O."/>
            <person name="Guillou S."/>
            <person name="Cros-Aarteil S."/>
            <person name="Calhoun S."/>
            <person name="Haridas S."/>
            <person name="Kuo A."/>
            <person name="Mondo S."/>
            <person name="Pangilinan J."/>
            <person name="Riley R."/>
            <person name="Labutti K."/>
            <person name="Andreopoulos B."/>
            <person name="Lipzen A."/>
            <person name="Chen C."/>
            <person name="Yanf M."/>
            <person name="Daum C."/>
            <person name="Ng V."/>
            <person name="Clum A."/>
            <person name="Ohm R."/>
            <person name="Martin F."/>
            <person name="Silar P."/>
            <person name="Natvig D."/>
            <person name="Lalanne C."/>
            <person name="Gautier V."/>
            <person name="Ament-Velasquez S.L."/>
            <person name="Kruys A."/>
            <person name="Hutchinson M.I."/>
            <person name="Powell A.J."/>
            <person name="Barry K."/>
            <person name="Miller A.N."/>
            <person name="Grigoriev I.V."/>
            <person name="Debuchy R."/>
            <person name="Gladieux P."/>
            <person name="Thoren M.H."/>
            <person name="Johannesson H."/>
        </authorList>
    </citation>
    <scope>NUCLEOTIDE SEQUENCE</scope>
    <source>
        <strain evidence="4">CBS 359.72</strain>
    </source>
</reference>